<feature type="transmembrane region" description="Helical" evidence="8">
    <location>
        <begin position="269"/>
        <end position="292"/>
    </location>
</feature>
<reference evidence="9" key="1">
    <citation type="submission" date="2020-09" db="EMBL/GenBank/DDBJ databases">
        <title>A novel bacterium of genus Bacillus, isolated from South China Sea.</title>
        <authorList>
            <person name="Huang H."/>
            <person name="Mo K."/>
            <person name="Hu Y."/>
        </authorList>
    </citation>
    <scope>NUCLEOTIDE SEQUENCE</scope>
    <source>
        <strain evidence="9">IB182487</strain>
    </source>
</reference>
<dbReference type="AlphaFoldDB" id="A0A926NDZ4"/>
<evidence type="ECO:0000256" key="6">
    <source>
        <dbReference type="ARBA" id="ARBA00022989"/>
    </source>
</evidence>
<dbReference type="Proteomes" id="UP000626844">
    <property type="component" value="Unassembled WGS sequence"/>
</dbReference>
<proteinExistence type="inferred from homology"/>
<keyword evidence="3" id="KW-0813">Transport</keyword>
<keyword evidence="4" id="KW-0309">Germination</keyword>
<feature type="transmembrane region" description="Helical" evidence="8">
    <location>
        <begin position="36"/>
        <end position="57"/>
    </location>
</feature>
<dbReference type="GO" id="GO:0009847">
    <property type="term" value="P:spore germination"/>
    <property type="evidence" value="ECO:0007669"/>
    <property type="project" value="InterPro"/>
</dbReference>
<dbReference type="GO" id="GO:0016020">
    <property type="term" value="C:membrane"/>
    <property type="evidence" value="ECO:0007669"/>
    <property type="project" value="UniProtKB-SubCell"/>
</dbReference>
<comment type="subcellular location">
    <subcellularLocation>
        <location evidence="1">Membrane</location>
        <topology evidence="1">Multi-pass membrane protein</topology>
    </subcellularLocation>
</comment>
<evidence type="ECO:0000256" key="7">
    <source>
        <dbReference type="ARBA" id="ARBA00023136"/>
    </source>
</evidence>
<keyword evidence="5 8" id="KW-0812">Transmembrane</keyword>
<dbReference type="PANTHER" id="PTHR34975">
    <property type="entry name" value="SPORE GERMINATION PROTEIN A2"/>
    <property type="match status" value="1"/>
</dbReference>
<feature type="transmembrane region" description="Helical" evidence="8">
    <location>
        <begin position="190"/>
        <end position="207"/>
    </location>
</feature>
<keyword evidence="6 8" id="KW-1133">Transmembrane helix</keyword>
<keyword evidence="7 8" id="KW-0472">Membrane</keyword>
<evidence type="ECO:0000256" key="8">
    <source>
        <dbReference type="SAM" id="Phobius"/>
    </source>
</evidence>
<feature type="transmembrane region" description="Helical" evidence="8">
    <location>
        <begin position="77"/>
        <end position="95"/>
    </location>
</feature>
<keyword evidence="10" id="KW-1185">Reference proteome</keyword>
<name>A0A926NDZ4_9BACI</name>
<sequence>MKQTKISGLQLLYVMVGYQLGTAMILGIGPQAKQDAWAVVVIGMFSGLILMGVYVKLAAHYPDDTLVQIIPRIIGKYLSYPIIIMYIFHFTYSAARACRELGDLLTSSILISTPNVVVIGFFMVLMLYCLHGGVETFGRMGELVFPVYIFSLIVIWILLLTIEQFDFNNLSPILGNGVKPVLQEAFPQNINFPFGETIIFMMFFPFLKSKGKVMQLSMTGILIGGMLLTVNSIMMISTLGPEIYKKEFFLLLSAARMVSIADFLERFDALVILLMVTGVFLKVGGFTFGAAVAITQLFKLTSPIVILLPLFTIITPLALISGTSYVEHLEIGTKIFVPYFHTVLQIIIPVLLLCIAFIRKKFNLGNSR</sequence>
<evidence type="ECO:0000256" key="4">
    <source>
        <dbReference type="ARBA" id="ARBA00022544"/>
    </source>
</evidence>
<feature type="transmembrane region" description="Helical" evidence="8">
    <location>
        <begin position="107"/>
        <end position="131"/>
    </location>
</feature>
<protein>
    <submittedName>
        <fullName evidence="9">Endospore germination permease</fullName>
    </submittedName>
</protein>
<feature type="transmembrane region" description="Helical" evidence="8">
    <location>
        <begin position="304"/>
        <end position="326"/>
    </location>
</feature>
<feature type="transmembrane region" description="Helical" evidence="8">
    <location>
        <begin position="338"/>
        <end position="358"/>
    </location>
</feature>
<comment type="similarity">
    <text evidence="2">Belongs to the amino acid-polyamine-organocation (APC) superfamily. Spore germination protein (SGP) (TC 2.A.3.9) family.</text>
</comment>
<dbReference type="PANTHER" id="PTHR34975:SF2">
    <property type="entry name" value="SPORE GERMINATION PROTEIN A2"/>
    <property type="match status" value="1"/>
</dbReference>
<evidence type="ECO:0000256" key="3">
    <source>
        <dbReference type="ARBA" id="ARBA00022448"/>
    </source>
</evidence>
<accession>A0A926NDZ4</accession>
<evidence type="ECO:0000313" key="10">
    <source>
        <dbReference type="Proteomes" id="UP000626844"/>
    </source>
</evidence>
<evidence type="ECO:0000256" key="1">
    <source>
        <dbReference type="ARBA" id="ARBA00004141"/>
    </source>
</evidence>
<feature type="transmembrane region" description="Helical" evidence="8">
    <location>
        <begin position="143"/>
        <end position="162"/>
    </location>
</feature>
<feature type="transmembrane region" description="Helical" evidence="8">
    <location>
        <begin position="12"/>
        <end position="30"/>
    </location>
</feature>
<dbReference type="RefSeq" id="WP_191160773.1">
    <property type="nucleotide sequence ID" value="NZ_JACXAI010000032.1"/>
</dbReference>
<feature type="transmembrane region" description="Helical" evidence="8">
    <location>
        <begin position="219"/>
        <end position="240"/>
    </location>
</feature>
<dbReference type="EMBL" id="JACXAI010000032">
    <property type="protein sequence ID" value="MBD1382507.1"/>
    <property type="molecule type" value="Genomic_DNA"/>
</dbReference>
<organism evidence="9 10">
    <name type="scientific">Metabacillus arenae</name>
    <dbReference type="NCBI Taxonomy" id="2771434"/>
    <lineage>
        <taxon>Bacteria</taxon>
        <taxon>Bacillati</taxon>
        <taxon>Bacillota</taxon>
        <taxon>Bacilli</taxon>
        <taxon>Bacillales</taxon>
        <taxon>Bacillaceae</taxon>
        <taxon>Metabacillus</taxon>
    </lineage>
</organism>
<comment type="caution">
    <text evidence="9">The sequence shown here is derived from an EMBL/GenBank/DDBJ whole genome shotgun (WGS) entry which is preliminary data.</text>
</comment>
<evidence type="ECO:0000313" key="9">
    <source>
        <dbReference type="EMBL" id="MBD1382507.1"/>
    </source>
</evidence>
<dbReference type="NCBIfam" id="TIGR00912">
    <property type="entry name" value="2A0309"/>
    <property type="match status" value="1"/>
</dbReference>
<evidence type="ECO:0000256" key="5">
    <source>
        <dbReference type="ARBA" id="ARBA00022692"/>
    </source>
</evidence>
<evidence type="ECO:0000256" key="2">
    <source>
        <dbReference type="ARBA" id="ARBA00007998"/>
    </source>
</evidence>
<dbReference type="InterPro" id="IPR004761">
    <property type="entry name" value="Spore_GerAB"/>
</dbReference>
<dbReference type="Pfam" id="PF03845">
    <property type="entry name" value="Spore_permease"/>
    <property type="match status" value="1"/>
</dbReference>
<gene>
    <name evidence="9" type="ORF">IC621_20090</name>
</gene>